<reference evidence="1 2" key="1">
    <citation type="submission" date="2016-04" db="EMBL/GenBank/DDBJ databases">
        <title>Complete genome sequence of Fictibacillus phosphorivorans G25-29, a strain toxic to nematodes.</title>
        <authorList>
            <person name="Zheng Z."/>
        </authorList>
    </citation>
    <scope>NUCLEOTIDE SEQUENCE [LARGE SCALE GENOMIC DNA]</scope>
    <source>
        <strain evidence="1 2">G25-29</strain>
    </source>
</reference>
<dbReference type="InterPro" id="IPR010982">
    <property type="entry name" value="Lambda_DNA-bd_dom_sf"/>
</dbReference>
<protein>
    <submittedName>
        <fullName evidence="1">Uncharacterized protein</fullName>
    </submittedName>
</protein>
<evidence type="ECO:0000313" key="1">
    <source>
        <dbReference type="EMBL" id="ANC76030.1"/>
    </source>
</evidence>
<dbReference type="KEGG" id="fpn:ABE65_004070"/>
<sequence length="86" mass="9957">MSEFGKFIELSRNQKGLSKSELARRLSITPQYMADIEKGRMIPSEEKIEKLVKTLELNEKEAFKLADKLPLRVLAEAKQHYYKQGS</sequence>
<proteinExistence type="predicted"/>
<dbReference type="SMART" id="SM00530">
    <property type="entry name" value="HTH_XRE"/>
    <property type="match status" value="1"/>
</dbReference>
<accession>A0A160IKN8</accession>
<dbReference type="AlphaFoldDB" id="A0A160IKN8"/>
<organism evidence="1 2">
    <name type="scientific">Fictibacillus phosphorivorans</name>
    <dbReference type="NCBI Taxonomy" id="1221500"/>
    <lineage>
        <taxon>Bacteria</taxon>
        <taxon>Bacillati</taxon>
        <taxon>Bacillota</taxon>
        <taxon>Bacilli</taxon>
        <taxon>Bacillales</taxon>
        <taxon>Fictibacillaceae</taxon>
        <taxon>Fictibacillus</taxon>
    </lineage>
</organism>
<evidence type="ECO:0000313" key="2">
    <source>
        <dbReference type="Proteomes" id="UP000076623"/>
    </source>
</evidence>
<dbReference type="STRING" id="1221500.ABE65_004070"/>
<dbReference type="Proteomes" id="UP000076623">
    <property type="component" value="Chromosome"/>
</dbReference>
<dbReference type="Gene3D" id="1.10.260.40">
    <property type="entry name" value="lambda repressor-like DNA-binding domains"/>
    <property type="match status" value="1"/>
</dbReference>
<dbReference type="CDD" id="cd00093">
    <property type="entry name" value="HTH_XRE"/>
    <property type="match status" value="1"/>
</dbReference>
<dbReference type="Pfam" id="PF01381">
    <property type="entry name" value="HTH_3"/>
    <property type="match status" value="1"/>
</dbReference>
<dbReference type="EMBL" id="CP015378">
    <property type="protein sequence ID" value="ANC76030.1"/>
    <property type="molecule type" value="Genomic_DNA"/>
</dbReference>
<name>A0A160IKN8_9BACL</name>
<dbReference type="SUPFAM" id="SSF47413">
    <property type="entry name" value="lambda repressor-like DNA-binding domains"/>
    <property type="match status" value="1"/>
</dbReference>
<dbReference type="InterPro" id="IPR001387">
    <property type="entry name" value="Cro/C1-type_HTH"/>
</dbReference>
<dbReference type="RefSeq" id="WP_066391554.1">
    <property type="nucleotide sequence ID" value="NZ_CP015378.1"/>
</dbReference>
<keyword evidence="2" id="KW-1185">Reference proteome</keyword>
<dbReference type="GO" id="GO:0003677">
    <property type="term" value="F:DNA binding"/>
    <property type="evidence" value="ECO:0007669"/>
    <property type="project" value="InterPro"/>
</dbReference>
<gene>
    <name evidence="1" type="ORF">ABE65_004070</name>
</gene>
<dbReference type="OrthoDB" id="5190137at2"/>
<dbReference type="PROSITE" id="PS50943">
    <property type="entry name" value="HTH_CROC1"/>
    <property type="match status" value="1"/>
</dbReference>